<keyword evidence="10" id="KW-0739">Sodium transport</keyword>
<keyword evidence="13" id="KW-1185">Reference proteome</keyword>
<evidence type="ECO:0000256" key="4">
    <source>
        <dbReference type="ARBA" id="ARBA00022449"/>
    </source>
</evidence>
<dbReference type="Gene3D" id="1.20.1530.20">
    <property type="match status" value="1"/>
</dbReference>
<gene>
    <name evidence="12" type="ORF">FA707_09960</name>
</gene>
<comment type="similarity">
    <text evidence="2">Belongs to the monovalent cation:proton antiporter 2 (CPA2) transporter (TC 2.A.37) family.</text>
</comment>
<keyword evidence="3" id="KW-0813">Transport</keyword>
<evidence type="ECO:0000256" key="2">
    <source>
        <dbReference type="ARBA" id="ARBA00005551"/>
    </source>
</evidence>
<evidence type="ECO:0000259" key="11">
    <source>
        <dbReference type="Pfam" id="PF00999"/>
    </source>
</evidence>
<dbReference type="RefSeq" id="WP_136954056.1">
    <property type="nucleotide sequence ID" value="NZ_CP039712.1"/>
</dbReference>
<comment type="subcellular location">
    <subcellularLocation>
        <location evidence="1">Membrane</location>
        <topology evidence="1">Multi-pass membrane protein</topology>
    </subcellularLocation>
</comment>
<feature type="domain" description="Cation/H+ exchanger transmembrane" evidence="11">
    <location>
        <begin position="10"/>
        <end position="374"/>
    </location>
</feature>
<evidence type="ECO:0000256" key="9">
    <source>
        <dbReference type="ARBA" id="ARBA00023136"/>
    </source>
</evidence>
<keyword evidence="6" id="KW-1133">Transmembrane helix</keyword>
<keyword evidence="9" id="KW-0472">Membrane</keyword>
<keyword evidence="5" id="KW-0812">Transmembrane</keyword>
<accession>A0A4D7CV51</accession>
<evidence type="ECO:0000256" key="8">
    <source>
        <dbReference type="ARBA" id="ARBA00023065"/>
    </source>
</evidence>
<keyword evidence="8" id="KW-0406">Ion transport</keyword>
<dbReference type="GO" id="GO:0015297">
    <property type="term" value="F:antiporter activity"/>
    <property type="evidence" value="ECO:0007669"/>
    <property type="project" value="UniProtKB-KW"/>
</dbReference>
<dbReference type="KEGG" id="vao:FA707_09960"/>
<dbReference type="InterPro" id="IPR006153">
    <property type="entry name" value="Cation/H_exchanger_TM"/>
</dbReference>
<dbReference type="GO" id="GO:0006814">
    <property type="term" value="P:sodium ion transport"/>
    <property type="evidence" value="ECO:0007669"/>
    <property type="project" value="UniProtKB-KW"/>
</dbReference>
<dbReference type="InterPro" id="IPR038770">
    <property type="entry name" value="Na+/solute_symporter_sf"/>
</dbReference>
<dbReference type="OrthoDB" id="9793589at2"/>
<protein>
    <submittedName>
        <fullName evidence="12">Cation:proton antiporter</fullName>
    </submittedName>
</protein>
<reference evidence="12 13" key="1">
    <citation type="submission" date="2019-04" db="EMBL/GenBank/DDBJ databases">
        <title>Vagococcus sp. nov., isolated from faeces of yaks (Bos grunniens).</title>
        <authorList>
            <person name="Ge Y."/>
        </authorList>
    </citation>
    <scope>NUCLEOTIDE SEQUENCE [LARGE SCALE GENOMIC DNA]</scope>
    <source>
        <strain evidence="12 13">MN-17</strain>
    </source>
</reference>
<dbReference type="EMBL" id="CP039712">
    <property type="protein sequence ID" value="QCI87234.1"/>
    <property type="molecule type" value="Genomic_DNA"/>
</dbReference>
<organism evidence="12 13">
    <name type="scientific">Vagococcus zengguangii</name>
    <dbReference type="NCBI Taxonomy" id="2571750"/>
    <lineage>
        <taxon>Bacteria</taxon>
        <taxon>Bacillati</taxon>
        <taxon>Bacillota</taxon>
        <taxon>Bacilli</taxon>
        <taxon>Lactobacillales</taxon>
        <taxon>Enterococcaceae</taxon>
        <taxon>Vagococcus</taxon>
    </lineage>
</organism>
<dbReference type="Proteomes" id="UP000298615">
    <property type="component" value="Chromosome"/>
</dbReference>
<proteinExistence type="inferred from homology"/>
<dbReference type="AlphaFoldDB" id="A0A4D7CV51"/>
<evidence type="ECO:0000256" key="7">
    <source>
        <dbReference type="ARBA" id="ARBA00023053"/>
    </source>
</evidence>
<dbReference type="PANTHER" id="PTHR43562:SF3">
    <property type="entry name" value="SODIUM ION_PROTON EXCHANGER (EUROFUNG)"/>
    <property type="match status" value="1"/>
</dbReference>
<evidence type="ECO:0000313" key="13">
    <source>
        <dbReference type="Proteomes" id="UP000298615"/>
    </source>
</evidence>
<keyword evidence="7" id="KW-0915">Sodium</keyword>
<evidence type="ECO:0000256" key="1">
    <source>
        <dbReference type="ARBA" id="ARBA00004141"/>
    </source>
</evidence>
<evidence type="ECO:0000256" key="5">
    <source>
        <dbReference type="ARBA" id="ARBA00022692"/>
    </source>
</evidence>
<evidence type="ECO:0000256" key="6">
    <source>
        <dbReference type="ARBA" id="ARBA00022989"/>
    </source>
</evidence>
<sequence>MSFLLVISLILIITKVMEHLAVKLSLPSVVGSLMVGILLGPAVLGIVQESEGISLLSHIGVILLMFLAGIESDFNRLKKYLKPSVAVAILGIIMPMVMFYLTSLLFGFGSKEGLFISLIFSATSLSITIQVLKELNYVQTREGSVVVGAALLDDIMVVILLNIVMSLLTPGVGLAQVGQLLLATVLFFVGVFLFQRFLLPIILKIYDKVSVPEKNLAFGLALAFLFSFIAETLGMSDIIGAFFAGIMLSQTEVGHEIEGKIEQINTALFAPVFFVSIGLDLSFHGLGKYWYLIIIFSILAVLSKYIGGFFGAKFDGFDRKSAAIIGASMISRGEMALILVSLGLKQAIISESLYALIVLVVIISTVAAPILLKQAVVTKQKSMAKERL</sequence>
<evidence type="ECO:0000313" key="12">
    <source>
        <dbReference type="EMBL" id="QCI87234.1"/>
    </source>
</evidence>
<keyword evidence="4" id="KW-0050">Antiport</keyword>
<evidence type="ECO:0000256" key="10">
    <source>
        <dbReference type="ARBA" id="ARBA00023201"/>
    </source>
</evidence>
<dbReference type="Pfam" id="PF00999">
    <property type="entry name" value="Na_H_Exchanger"/>
    <property type="match status" value="1"/>
</dbReference>
<dbReference type="GO" id="GO:0016020">
    <property type="term" value="C:membrane"/>
    <property type="evidence" value="ECO:0007669"/>
    <property type="project" value="UniProtKB-SubCell"/>
</dbReference>
<name>A0A4D7CV51_9ENTE</name>
<dbReference type="GO" id="GO:1902600">
    <property type="term" value="P:proton transmembrane transport"/>
    <property type="evidence" value="ECO:0007669"/>
    <property type="project" value="InterPro"/>
</dbReference>
<dbReference type="PANTHER" id="PTHR43562">
    <property type="entry name" value="NAPA-TYPE SODIUM/HYDROGEN ANTIPORTER"/>
    <property type="match status" value="1"/>
</dbReference>
<evidence type="ECO:0000256" key="3">
    <source>
        <dbReference type="ARBA" id="ARBA00022448"/>
    </source>
</evidence>